<protein>
    <submittedName>
        <fullName evidence="2">Uncharacterized protein</fullName>
    </submittedName>
</protein>
<evidence type="ECO:0000256" key="1">
    <source>
        <dbReference type="SAM" id="MobiDB-lite"/>
    </source>
</evidence>
<reference evidence="2 3" key="1">
    <citation type="submission" date="2015-05" db="EMBL/GenBank/DDBJ databases">
        <title>Draft genome of Burkholderia cepacia LK29.</title>
        <authorList>
            <person name="Chan X.Y."/>
        </authorList>
    </citation>
    <scope>NUCLEOTIDE SEQUENCE [LARGE SCALE GENOMIC DNA]</scope>
    <source>
        <strain evidence="2 3">LK29</strain>
    </source>
</reference>
<gene>
    <name evidence="2" type="ORF">VL15_37475</name>
</gene>
<accession>A0A0J5W407</accession>
<proteinExistence type="predicted"/>
<feature type="region of interest" description="Disordered" evidence="1">
    <location>
        <begin position="1"/>
        <end position="197"/>
    </location>
</feature>
<name>A0A0J5W407_BURCE</name>
<comment type="caution">
    <text evidence="2">The sequence shown here is derived from an EMBL/GenBank/DDBJ whole genome shotgun (WGS) entry which is preliminary data.</text>
</comment>
<feature type="region of interest" description="Disordered" evidence="1">
    <location>
        <begin position="233"/>
        <end position="277"/>
    </location>
</feature>
<dbReference type="EMBL" id="LDWR01000096">
    <property type="protein sequence ID" value="KML43899.1"/>
    <property type="molecule type" value="Genomic_DNA"/>
</dbReference>
<dbReference type="AlphaFoldDB" id="A0A0J5W407"/>
<feature type="compositionally biased region" description="Pro residues" evidence="1">
    <location>
        <begin position="88"/>
        <end position="104"/>
    </location>
</feature>
<organism evidence="2 3">
    <name type="scientific">Burkholderia cepacia</name>
    <name type="common">Pseudomonas cepacia</name>
    <dbReference type="NCBI Taxonomy" id="292"/>
    <lineage>
        <taxon>Bacteria</taxon>
        <taxon>Pseudomonadati</taxon>
        <taxon>Pseudomonadota</taxon>
        <taxon>Betaproteobacteria</taxon>
        <taxon>Burkholderiales</taxon>
        <taxon>Burkholderiaceae</taxon>
        <taxon>Burkholderia</taxon>
        <taxon>Burkholderia cepacia complex</taxon>
    </lineage>
</organism>
<dbReference type="Proteomes" id="UP000036338">
    <property type="component" value="Unassembled WGS sequence"/>
</dbReference>
<feature type="compositionally biased region" description="Basic and acidic residues" evidence="1">
    <location>
        <begin position="248"/>
        <end position="260"/>
    </location>
</feature>
<sequence>MTVTRIIHGPRPSLDPTSQHDGAGNAPPGKGSVRSSSAQQPGALLGGLQRPASGPGTRGAFNVSGRGPNLQDVLVPAGTAPRVALRTPPAPYPQRPMSMPPYPHEPSSNAYPGRPRAYSMPGPARGPLTMPDPADYKPGGRFGPAQNVSARPVHAYPEPQFARPHPGSVPAPQASYPARPAHAPQPHPPAGVAPGPAVPTFATSPVDARIGSARQLFRTVRQALRAFTSEWTRAGDTGGTISASQSRGEARRARYAEHSAPETPLTGGYGDGRFDRH</sequence>
<evidence type="ECO:0000313" key="2">
    <source>
        <dbReference type="EMBL" id="KML43899.1"/>
    </source>
</evidence>
<dbReference type="PATRIC" id="fig|292.27.peg.8807"/>
<evidence type="ECO:0000313" key="3">
    <source>
        <dbReference type="Proteomes" id="UP000036338"/>
    </source>
</evidence>